<organism evidence="1 2">
    <name type="scientific">Cucumis sativus</name>
    <name type="common">Cucumber</name>
    <dbReference type="NCBI Taxonomy" id="3659"/>
    <lineage>
        <taxon>Eukaryota</taxon>
        <taxon>Viridiplantae</taxon>
        <taxon>Streptophyta</taxon>
        <taxon>Embryophyta</taxon>
        <taxon>Tracheophyta</taxon>
        <taxon>Spermatophyta</taxon>
        <taxon>Magnoliopsida</taxon>
        <taxon>eudicotyledons</taxon>
        <taxon>Gunneridae</taxon>
        <taxon>Pentapetalae</taxon>
        <taxon>rosids</taxon>
        <taxon>fabids</taxon>
        <taxon>Cucurbitales</taxon>
        <taxon>Cucurbitaceae</taxon>
        <taxon>Benincaseae</taxon>
        <taxon>Cucumis</taxon>
    </lineage>
</organism>
<dbReference type="Gramene" id="KGN65106">
    <property type="protein sequence ID" value="KGN65106"/>
    <property type="gene ID" value="Csa_1G223630"/>
</dbReference>
<keyword evidence="2" id="KW-1185">Reference proteome</keyword>
<dbReference type="EMBL" id="CM002922">
    <property type="protein sequence ID" value="KGN65106.1"/>
    <property type="molecule type" value="Genomic_DNA"/>
</dbReference>
<dbReference type="AlphaFoldDB" id="A0A0A0LYQ9"/>
<evidence type="ECO:0000313" key="2">
    <source>
        <dbReference type="Proteomes" id="UP000029981"/>
    </source>
</evidence>
<reference evidence="1 2" key="1">
    <citation type="journal article" date="2009" name="Nat. Genet.">
        <title>The genome of the cucumber, Cucumis sativus L.</title>
        <authorList>
            <person name="Huang S."/>
            <person name="Li R."/>
            <person name="Zhang Z."/>
            <person name="Li L."/>
            <person name="Gu X."/>
            <person name="Fan W."/>
            <person name="Lucas W.J."/>
            <person name="Wang X."/>
            <person name="Xie B."/>
            <person name="Ni P."/>
            <person name="Ren Y."/>
            <person name="Zhu H."/>
            <person name="Li J."/>
            <person name="Lin K."/>
            <person name="Jin W."/>
            <person name="Fei Z."/>
            <person name="Li G."/>
            <person name="Staub J."/>
            <person name="Kilian A."/>
            <person name="van der Vossen E.A."/>
            <person name="Wu Y."/>
            <person name="Guo J."/>
            <person name="He J."/>
            <person name="Jia Z."/>
            <person name="Ren Y."/>
            <person name="Tian G."/>
            <person name="Lu Y."/>
            <person name="Ruan J."/>
            <person name="Qian W."/>
            <person name="Wang M."/>
            <person name="Huang Q."/>
            <person name="Li B."/>
            <person name="Xuan Z."/>
            <person name="Cao J."/>
            <person name="Asan"/>
            <person name="Wu Z."/>
            <person name="Zhang J."/>
            <person name="Cai Q."/>
            <person name="Bai Y."/>
            <person name="Zhao B."/>
            <person name="Han Y."/>
            <person name="Li Y."/>
            <person name="Li X."/>
            <person name="Wang S."/>
            <person name="Shi Q."/>
            <person name="Liu S."/>
            <person name="Cho W.K."/>
            <person name="Kim J.Y."/>
            <person name="Xu Y."/>
            <person name="Heller-Uszynska K."/>
            <person name="Miao H."/>
            <person name="Cheng Z."/>
            <person name="Zhang S."/>
            <person name="Wu J."/>
            <person name="Yang Y."/>
            <person name="Kang H."/>
            <person name="Li M."/>
            <person name="Liang H."/>
            <person name="Ren X."/>
            <person name="Shi Z."/>
            <person name="Wen M."/>
            <person name="Jian M."/>
            <person name="Yang H."/>
            <person name="Zhang G."/>
            <person name="Yang Z."/>
            <person name="Chen R."/>
            <person name="Liu S."/>
            <person name="Li J."/>
            <person name="Ma L."/>
            <person name="Liu H."/>
            <person name="Zhou Y."/>
            <person name="Zhao J."/>
            <person name="Fang X."/>
            <person name="Li G."/>
            <person name="Fang L."/>
            <person name="Li Y."/>
            <person name="Liu D."/>
            <person name="Zheng H."/>
            <person name="Zhang Y."/>
            <person name="Qin N."/>
            <person name="Li Z."/>
            <person name="Yang G."/>
            <person name="Yang S."/>
            <person name="Bolund L."/>
            <person name="Kristiansen K."/>
            <person name="Zheng H."/>
            <person name="Li S."/>
            <person name="Zhang X."/>
            <person name="Yang H."/>
            <person name="Wang J."/>
            <person name="Sun R."/>
            <person name="Zhang B."/>
            <person name="Jiang S."/>
            <person name="Wang J."/>
            <person name="Du Y."/>
            <person name="Li S."/>
        </authorList>
    </citation>
    <scope>NUCLEOTIDE SEQUENCE [LARGE SCALE GENOMIC DNA]</scope>
    <source>
        <strain evidence="2">cv. 9930</strain>
    </source>
</reference>
<accession>A0A0A0LYQ9</accession>
<dbReference type="OMA" id="ICRSAQF"/>
<gene>
    <name evidence="1" type="ORF">Csa_1G223630</name>
</gene>
<reference evidence="1 2" key="2">
    <citation type="journal article" date="2009" name="PLoS ONE">
        <title>An integrated genetic and cytogenetic map of the cucumber genome.</title>
        <authorList>
            <person name="Ren Y."/>
            <person name="Zhang Z."/>
            <person name="Liu J."/>
            <person name="Staub J.E."/>
            <person name="Han Y."/>
            <person name="Cheng Z."/>
            <person name="Li X."/>
            <person name="Lu J."/>
            <person name="Miao H."/>
            <person name="Kang H."/>
            <person name="Xie B."/>
            <person name="Gu X."/>
            <person name="Wang X."/>
            <person name="Du Y."/>
            <person name="Jin W."/>
            <person name="Huang S."/>
        </authorList>
    </citation>
    <scope>NUCLEOTIDE SEQUENCE [LARGE SCALE GENOMIC DNA]</scope>
    <source>
        <strain evidence="2">cv. 9930</strain>
    </source>
</reference>
<sequence length="159" mass="17067">MVAASASETQAFRTLFKISPLIALFSLFLNPSPTSNCTPNFATQLANGCFSKNLFSPALPVTSLLSSAVCFPSPIKSPPNSDLCNSTSLSIKSCSSIASTVSLRPKYPISTMQSMAKTLICRSAQFNKLIIFGISPFDSISSTNGDLINLIKEQRIFNE</sequence>
<reference evidence="1 2" key="3">
    <citation type="journal article" date="2010" name="BMC Genomics">
        <title>Transcriptome sequencing and comparative analysis of cucumber flowers with different sex types.</title>
        <authorList>
            <person name="Guo S."/>
            <person name="Zheng Y."/>
            <person name="Joung J.G."/>
            <person name="Liu S."/>
            <person name="Zhang Z."/>
            <person name="Crasta O.R."/>
            <person name="Sobral B.W."/>
            <person name="Xu Y."/>
            <person name="Huang S."/>
            <person name="Fei Z."/>
        </authorList>
    </citation>
    <scope>NUCLEOTIDE SEQUENCE [LARGE SCALE GENOMIC DNA]</scope>
    <source>
        <strain evidence="2">cv. 9930</strain>
    </source>
</reference>
<proteinExistence type="predicted"/>
<reference evidence="1 2" key="4">
    <citation type="journal article" date="2011" name="BMC Genomics">
        <title>RNA-Seq improves annotation of protein-coding genes in the cucumber genome.</title>
        <authorList>
            <person name="Li Z."/>
            <person name="Zhang Z."/>
            <person name="Yan P."/>
            <person name="Huang S."/>
            <person name="Fei Z."/>
            <person name="Lin K."/>
        </authorList>
    </citation>
    <scope>NUCLEOTIDE SEQUENCE [LARGE SCALE GENOMIC DNA]</scope>
    <source>
        <strain evidence="2">cv. 9930</strain>
    </source>
</reference>
<name>A0A0A0LYQ9_CUCSA</name>
<evidence type="ECO:0000313" key="1">
    <source>
        <dbReference type="EMBL" id="KGN65106.1"/>
    </source>
</evidence>
<protein>
    <submittedName>
        <fullName evidence="1">Uncharacterized protein</fullName>
    </submittedName>
</protein>
<dbReference type="Proteomes" id="UP000029981">
    <property type="component" value="Chromosome 1"/>
</dbReference>